<evidence type="ECO:0000256" key="11">
    <source>
        <dbReference type="SAM" id="Coils"/>
    </source>
</evidence>
<dbReference type="Gene3D" id="3.90.190.10">
    <property type="entry name" value="Protein tyrosine phosphatase superfamily"/>
    <property type="match status" value="1"/>
</dbReference>
<evidence type="ECO:0000256" key="10">
    <source>
        <dbReference type="ARBA" id="ARBA00051722"/>
    </source>
</evidence>
<dbReference type="GO" id="GO:0004722">
    <property type="term" value="F:protein serine/threonine phosphatase activity"/>
    <property type="evidence" value="ECO:0007669"/>
    <property type="project" value="UniProtKB-EC"/>
</dbReference>
<dbReference type="SUPFAM" id="SSF52799">
    <property type="entry name" value="(Phosphotyrosine protein) phosphatases II"/>
    <property type="match status" value="1"/>
</dbReference>
<dbReference type="GO" id="GO:0005634">
    <property type="term" value="C:nucleus"/>
    <property type="evidence" value="ECO:0007669"/>
    <property type="project" value="UniProtKB-SubCell"/>
</dbReference>
<dbReference type="PANTHER" id="PTHR10159:SF511">
    <property type="entry name" value="DUAL SPECIFICITY PROTEIN PHOSPHATASE 1"/>
    <property type="match status" value="1"/>
</dbReference>
<feature type="coiled-coil region" evidence="11">
    <location>
        <begin position="161"/>
        <end position="195"/>
    </location>
</feature>
<accession>A0A5N6LC82</accession>
<evidence type="ECO:0000256" key="7">
    <source>
        <dbReference type="ARBA" id="ARBA00023242"/>
    </source>
</evidence>
<comment type="caution">
    <text evidence="14">The sequence shown here is derived from an EMBL/GenBank/DDBJ whole genome shotgun (WGS) entry which is preliminary data.</text>
</comment>
<reference evidence="14 15" key="1">
    <citation type="submission" date="2019-05" db="EMBL/GenBank/DDBJ databases">
        <title>Mikania micrantha, genome provides insights into the molecular mechanism of rapid growth.</title>
        <authorList>
            <person name="Liu B."/>
        </authorList>
    </citation>
    <scope>NUCLEOTIDE SEQUENCE [LARGE SCALE GENOMIC DNA]</scope>
    <source>
        <strain evidence="14">NLD-2019</strain>
        <tissue evidence="14">Leaf</tissue>
    </source>
</reference>
<keyword evidence="11" id="KW-0175">Coiled coil</keyword>
<feature type="domain" description="Tyrosine specific protein phosphatases" evidence="13">
    <location>
        <begin position="91"/>
        <end position="148"/>
    </location>
</feature>
<dbReference type="AlphaFoldDB" id="A0A5N6LC82"/>
<comment type="catalytic activity">
    <reaction evidence="10">
        <text>O-phospho-L-tyrosyl-[protein] + H2O = L-tyrosyl-[protein] + phosphate</text>
        <dbReference type="Rhea" id="RHEA:10684"/>
        <dbReference type="Rhea" id="RHEA-COMP:10136"/>
        <dbReference type="Rhea" id="RHEA-COMP:20101"/>
        <dbReference type="ChEBI" id="CHEBI:15377"/>
        <dbReference type="ChEBI" id="CHEBI:43474"/>
        <dbReference type="ChEBI" id="CHEBI:46858"/>
        <dbReference type="ChEBI" id="CHEBI:61978"/>
        <dbReference type="EC" id="3.1.3.48"/>
    </reaction>
</comment>
<evidence type="ECO:0000256" key="2">
    <source>
        <dbReference type="ARBA" id="ARBA00004496"/>
    </source>
</evidence>
<evidence type="ECO:0000259" key="12">
    <source>
        <dbReference type="PROSITE" id="PS50054"/>
    </source>
</evidence>
<evidence type="ECO:0000256" key="8">
    <source>
        <dbReference type="ARBA" id="ARBA00047761"/>
    </source>
</evidence>
<keyword evidence="5" id="KW-0378">Hydrolase</keyword>
<keyword evidence="6" id="KW-0904">Protein phosphatase</keyword>
<evidence type="ECO:0000313" key="15">
    <source>
        <dbReference type="Proteomes" id="UP000326396"/>
    </source>
</evidence>
<dbReference type="GO" id="GO:0043409">
    <property type="term" value="P:negative regulation of MAPK cascade"/>
    <property type="evidence" value="ECO:0007669"/>
    <property type="project" value="TreeGrafter"/>
</dbReference>
<evidence type="ECO:0000256" key="3">
    <source>
        <dbReference type="ARBA" id="ARBA00008601"/>
    </source>
</evidence>
<evidence type="ECO:0008006" key="16">
    <source>
        <dbReference type="Google" id="ProtNLM"/>
    </source>
</evidence>
<protein>
    <recommendedName>
        <fullName evidence="16">Dual specificity protein phosphatase 1</fullName>
    </recommendedName>
</protein>
<dbReference type="GO" id="GO:0008330">
    <property type="term" value="F:protein tyrosine/threonine phosphatase activity"/>
    <property type="evidence" value="ECO:0007669"/>
    <property type="project" value="TreeGrafter"/>
</dbReference>
<keyword evidence="15" id="KW-1185">Reference proteome</keyword>
<dbReference type="GO" id="GO:0017017">
    <property type="term" value="F:MAP kinase tyrosine/serine/threonine phosphatase activity"/>
    <property type="evidence" value="ECO:0007669"/>
    <property type="project" value="TreeGrafter"/>
</dbReference>
<sequence>MDHFDDLSKERMAALLRAVHATKDVKDDNVPSQIEEGLYLGSVGAANNKTLLKSLNITHILTVASSLPPAYPNDFTYKVVDVPDKEDVNIAKFFNDCFGFINEAKRTGGVLVHCFVGRSRSVTIVVAYLMKKHRMGSSEALNLVKSKRSVAAPNSGFIGQLQRYEKSFSELQAENVQLKSRVNVLEVTVDELTKKTSLIIPLQDQLSLLQAQVEAQHKTRLELNQTELASFRILNKKIIDLITSFVEVFKDHEAQLKEFIGHMMDK</sequence>
<dbReference type="PROSITE" id="PS50056">
    <property type="entry name" value="TYR_PHOSPHATASE_2"/>
    <property type="match status" value="1"/>
</dbReference>
<dbReference type="FunFam" id="3.90.190.10:FF:000056">
    <property type="entry name" value="Dual specificity phosphatase 12"/>
    <property type="match status" value="1"/>
</dbReference>
<gene>
    <name evidence="14" type="ORF">E3N88_44365</name>
</gene>
<comment type="catalytic activity">
    <reaction evidence="9">
        <text>O-phospho-L-threonyl-[protein] + H2O = L-threonyl-[protein] + phosphate</text>
        <dbReference type="Rhea" id="RHEA:47004"/>
        <dbReference type="Rhea" id="RHEA-COMP:11060"/>
        <dbReference type="Rhea" id="RHEA-COMP:11605"/>
        <dbReference type="ChEBI" id="CHEBI:15377"/>
        <dbReference type="ChEBI" id="CHEBI:30013"/>
        <dbReference type="ChEBI" id="CHEBI:43474"/>
        <dbReference type="ChEBI" id="CHEBI:61977"/>
        <dbReference type="EC" id="3.1.3.16"/>
    </reaction>
</comment>
<dbReference type="Proteomes" id="UP000326396">
    <property type="component" value="Unassembled WGS sequence"/>
</dbReference>
<dbReference type="Pfam" id="PF00782">
    <property type="entry name" value="DSPc"/>
    <property type="match status" value="1"/>
</dbReference>
<organism evidence="14 15">
    <name type="scientific">Mikania micrantha</name>
    <name type="common">bitter vine</name>
    <dbReference type="NCBI Taxonomy" id="192012"/>
    <lineage>
        <taxon>Eukaryota</taxon>
        <taxon>Viridiplantae</taxon>
        <taxon>Streptophyta</taxon>
        <taxon>Embryophyta</taxon>
        <taxon>Tracheophyta</taxon>
        <taxon>Spermatophyta</taxon>
        <taxon>Magnoliopsida</taxon>
        <taxon>eudicotyledons</taxon>
        <taxon>Gunneridae</taxon>
        <taxon>Pentapetalae</taxon>
        <taxon>asterids</taxon>
        <taxon>campanulids</taxon>
        <taxon>Asterales</taxon>
        <taxon>Asteraceae</taxon>
        <taxon>Asteroideae</taxon>
        <taxon>Heliantheae alliance</taxon>
        <taxon>Eupatorieae</taxon>
        <taxon>Mikania</taxon>
    </lineage>
</organism>
<proteinExistence type="inferred from homology"/>
<evidence type="ECO:0000259" key="13">
    <source>
        <dbReference type="PROSITE" id="PS50056"/>
    </source>
</evidence>
<evidence type="ECO:0000256" key="1">
    <source>
        <dbReference type="ARBA" id="ARBA00004123"/>
    </source>
</evidence>
<keyword evidence="4" id="KW-0963">Cytoplasm</keyword>
<dbReference type="EMBL" id="SZYD01001732">
    <property type="protein sequence ID" value="KAD0371277.1"/>
    <property type="molecule type" value="Genomic_DNA"/>
</dbReference>
<evidence type="ECO:0000313" key="14">
    <source>
        <dbReference type="EMBL" id="KAD0371277.1"/>
    </source>
</evidence>
<dbReference type="InterPro" id="IPR029021">
    <property type="entry name" value="Prot-tyrosine_phosphatase-like"/>
</dbReference>
<dbReference type="SMART" id="SM00195">
    <property type="entry name" value="DSPc"/>
    <property type="match status" value="1"/>
</dbReference>
<dbReference type="PANTHER" id="PTHR10159">
    <property type="entry name" value="DUAL SPECIFICITY PROTEIN PHOSPHATASE"/>
    <property type="match status" value="1"/>
</dbReference>
<dbReference type="InterPro" id="IPR020422">
    <property type="entry name" value="TYR_PHOSPHATASE_DUAL_dom"/>
</dbReference>
<dbReference type="InterPro" id="IPR000340">
    <property type="entry name" value="Dual-sp_phosphatase_cat-dom"/>
</dbReference>
<evidence type="ECO:0000256" key="6">
    <source>
        <dbReference type="ARBA" id="ARBA00022912"/>
    </source>
</evidence>
<dbReference type="InterPro" id="IPR000387">
    <property type="entry name" value="Tyr_Pase_dom"/>
</dbReference>
<comment type="subcellular location">
    <subcellularLocation>
        <location evidence="2">Cytoplasm</location>
    </subcellularLocation>
    <subcellularLocation>
        <location evidence="1">Nucleus</location>
    </subcellularLocation>
</comment>
<dbReference type="GO" id="GO:0033550">
    <property type="term" value="F:MAP kinase tyrosine phosphatase activity"/>
    <property type="evidence" value="ECO:0007669"/>
    <property type="project" value="TreeGrafter"/>
</dbReference>
<comment type="similarity">
    <text evidence="3">Belongs to the protein-tyrosine phosphatase family. Non-receptor class dual specificity subfamily.</text>
</comment>
<dbReference type="GO" id="GO:0005737">
    <property type="term" value="C:cytoplasm"/>
    <property type="evidence" value="ECO:0007669"/>
    <property type="project" value="UniProtKB-SubCell"/>
</dbReference>
<dbReference type="PROSITE" id="PS50054">
    <property type="entry name" value="TYR_PHOSPHATASE_DUAL"/>
    <property type="match status" value="1"/>
</dbReference>
<evidence type="ECO:0000256" key="4">
    <source>
        <dbReference type="ARBA" id="ARBA00022490"/>
    </source>
</evidence>
<dbReference type="OrthoDB" id="10252009at2759"/>
<feature type="domain" description="Tyrosine-protein phosphatase" evidence="12">
    <location>
        <begin position="30"/>
        <end position="170"/>
    </location>
</feature>
<comment type="catalytic activity">
    <reaction evidence="8">
        <text>O-phospho-L-seryl-[protein] + H2O = L-seryl-[protein] + phosphate</text>
        <dbReference type="Rhea" id="RHEA:20629"/>
        <dbReference type="Rhea" id="RHEA-COMP:9863"/>
        <dbReference type="Rhea" id="RHEA-COMP:11604"/>
        <dbReference type="ChEBI" id="CHEBI:15377"/>
        <dbReference type="ChEBI" id="CHEBI:29999"/>
        <dbReference type="ChEBI" id="CHEBI:43474"/>
        <dbReference type="ChEBI" id="CHEBI:83421"/>
        <dbReference type="EC" id="3.1.3.16"/>
    </reaction>
</comment>
<dbReference type="CDD" id="cd14498">
    <property type="entry name" value="DSP"/>
    <property type="match status" value="1"/>
</dbReference>
<evidence type="ECO:0000256" key="9">
    <source>
        <dbReference type="ARBA" id="ARBA00048336"/>
    </source>
</evidence>
<name>A0A5N6LC82_9ASTR</name>
<keyword evidence="7" id="KW-0539">Nucleus</keyword>
<evidence type="ECO:0000256" key="5">
    <source>
        <dbReference type="ARBA" id="ARBA00022801"/>
    </source>
</evidence>